<feature type="compositionally biased region" description="Polar residues" evidence="3">
    <location>
        <begin position="533"/>
        <end position="545"/>
    </location>
</feature>
<feature type="compositionally biased region" description="Polar residues" evidence="3">
    <location>
        <begin position="69"/>
        <end position="85"/>
    </location>
</feature>
<feature type="compositionally biased region" description="Low complexity" evidence="3">
    <location>
        <begin position="837"/>
        <end position="848"/>
    </location>
</feature>
<evidence type="ECO:0000313" key="4">
    <source>
        <dbReference type="EMBL" id="KAL1410565.1"/>
    </source>
</evidence>
<protein>
    <submittedName>
        <fullName evidence="4">Protein nud1</fullName>
    </submittedName>
</protein>
<dbReference type="SMART" id="SM00365">
    <property type="entry name" value="LRR_SD22"/>
    <property type="match status" value="6"/>
</dbReference>
<feature type="compositionally biased region" description="Low complexity" evidence="3">
    <location>
        <begin position="691"/>
        <end position="703"/>
    </location>
</feature>
<gene>
    <name evidence="4" type="primary">NUD1</name>
    <name evidence="4" type="ORF">Q8F55_004578</name>
</gene>
<feature type="compositionally biased region" description="Polar residues" evidence="3">
    <location>
        <begin position="399"/>
        <end position="411"/>
    </location>
</feature>
<dbReference type="SUPFAM" id="SSF52058">
    <property type="entry name" value="L domain-like"/>
    <property type="match status" value="1"/>
</dbReference>
<feature type="compositionally biased region" description="Pro residues" evidence="3">
    <location>
        <begin position="177"/>
        <end position="204"/>
    </location>
</feature>
<feature type="region of interest" description="Disordered" evidence="3">
    <location>
        <begin position="792"/>
        <end position="821"/>
    </location>
</feature>
<keyword evidence="5" id="KW-1185">Reference proteome</keyword>
<dbReference type="SMART" id="SM00369">
    <property type="entry name" value="LRR_TYP"/>
    <property type="match status" value="5"/>
</dbReference>
<feature type="compositionally biased region" description="Low complexity" evidence="3">
    <location>
        <begin position="478"/>
        <end position="492"/>
    </location>
</feature>
<keyword evidence="2" id="KW-0677">Repeat</keyword>
<dbReference type="Gene3D" id="3.80.10.10">
    <property type="entry name" value="Ribonuclease Inhibitor"/>
    <property type="match status" value="3"/>
</dbReference>
<reference evidence="4 5" key="1">
    <citation type="submission" date="2023-08" db="EMBL/GenBank/DDBJ databases">
        <title>Annotated Genome Sequence of Vanrija albida AlHP1.</title>
        <authorList>
            <person name="Herzog R."/>
        </authorList>
    </citation>
    <scope>NUCLEOTIDE SEQUENCE [LARGE SCALE GENOMIC DNA]</scope>
    <source>
        <strain evidence="4 5">AlHP1</strain>
    </source>
</reference>
<dbReference type="Pfam" id="PF13855">
    <property type="entry name" value="LRR_8"/>
    <property type="match status" value="2"/>
</dbReference>
<feature type="compositionally biased region" description="Acidic residues" evidence="3">
    <location>
        <begin position="272"/>
        <end position="282"/>
    </location>
</feature>
<dbReference type="RefSeq" id="XP_069210509.1">
    <property type="nucleotide sequence ID" value="XM_069353091.1"/>
</dbReference>
<feature type="compositionally biased region" description="Low complexity" evidence="3">
    <location>
        <begin position="91"/>
        <end position="110"/>
    </location>
</feature>
<sequence>MAAYTPAWQTEELLEEWVETSPSPPGSPSNRNSPSPALQDGGVGSINAKRGSLRSLGTGSAARALPPSRKSSLNNGPEFTRSPSNPFIRKASGMPSPPTSASGTSASGASEDGEHEHEEHKSPPAAGTFLVKEGEESHGHAFPKNPFGAGRDMFAALPLERMFEPPSPPVASGLSASPPPMSEPAQSPPAVSPEASPSPPPGTPGPSYTTAAISRSTSPKEPPPESIQRRLSHQYAPVNPSRLSKSITPSDNSFATTADSSRAPTPPTPALPDDEEDGEADLDLTGVYESPGVSAHLYTGHSGLPNPQDLDDGFSSPERSERLEFYNRHDVSRSPSKDIDSMLNTTQDASSVGPSSMRELPTPDRDSLSPIANNDYQFTFEASVPDSPGELSDPPFDPSSDQLPNGDPSHSTLRHRAASANVGLRLFHHTYDTYTRDHLSALVDSIAGKGSLSPEIPDARGLRDWSPAVTNSAGSPDSRGFSATPSSSSSDARSSKRLRMSPPSPGGPPPARDWHARGRLLMDRLRIQDDDLSATSDSVDSRSMGSRSQTRTNSQSRTFSGSEGATHYDNGPTFDYSDVPPTPPVEYAPRPEDAELPPYHRSNPSTASSAYLDRASQMLDKIKGRKVSPSTSTADESDRNRHRVLSESTDQRVSYPSSLSSETKDRVPLSKRKIAVRQLSSESPSWDENTSSQQSSASPEPQAVRPHAPGLGNNRSREDLNRFISSSTVATATTMSTSFVKHSGPRDPTRSGVTVIRPGDVADLVPNRIGKMRLDPSTMRWVRDVRDGSLTRVDEAGESRAAGSDESADPFAGFDSSGEQDQSQMLVEMVQPVVVGSSETSETSDSESANSLDERAEDITPPVAERPPLTHSTSAPPILATPTPATPGAQAGLAPNNPLRSALRNANSTPSSAVKKQLDWHPELTPRPARGDSAAPSSTSFKRSVSFSDGHIVRTVEVESVSIRRHQRQPSHDDDLFSDGGEATAGTSWQPSTRTRRIQHALDGLADLTLEDISPSKPAREAAVDRVPIRPIDDDEEEEQSDESIQVPTRFSRSKSSFRSRAGANATFLTECSFGVAHDRLVQLITDVQPFEPYWEQLRSIDLSHKGVESLARLKEFLPALDEAKLNDNAIDYLSGIPSTVRTLHVAGNRLSSLTSVNHLRNLQYLDISRNQLDSVSQLECLVHLRELKADDNSITDISGIMNMDGLVKLSVSGNKIEKVDFERARWDKLETINLSNNRIRSIKDLHRLKSVNSINLDKNQLSELEPQIPMTSVRTLRFSDNKISELDLSLFPKVRTLFADGNALPGLSRSRSGGNRIENLSLRNQRVQRFVLTSEDMQCVKRLYISGNRLDPDFLPSTPVYSLVYLEAAACNLTSWPSSFASRLPNLRILNVNYNFLPDLDALRGLMRIRKIMAVGNRLGGGAKGAVRGLKGLTTLEEVDLRMNPSTLSFYLPILLPKAAAPSVGQAGADASAPDSTWPALDAQFRRQLPDEWYSKRLVYRGMVMAVCPDLRTLDGVVVEEGEKKKAAMLIEYAREARAEGERRGSR</sequence>
<feature type="region of interest" description="Disordered" evidence="3">
    <location>
        <begin position="527"/>
        <end position="719"/>
    </location>
</feature>
<feature type="compositionally biased region" description="Acidic residues" evidence="3">
    <location>
        <begin position="1033"/>
        <end position="1042"/>
    </location>
</feature>
<dbReference type="InterPro" id="IPR032675">
    <property type="entry name" value="LRR_dom_sf"/>
</dbReference>
<evidence type="ECO:0000256" key="3">
    <source>
        <dbReference type="SAM" id="MobiDB-lite"/>
    </source>
</evidence>
<evidence type="ECO:0000256" key="1">
    <source>
        <dbReference type="ARBA" id="ARBA00022614"/>
    </source>
</evidence>
<feature type="compositionally biased region" description="Polar residues" evidence="3">
    <location>
        <begin position="646"/>
        <end position="661"/>
    </location>
</feature>
<dbReference type="Proteomes" id="UP001565368">
    <property type="component" value="Unassembled WGS sequence"/>
</dbReference>
<keyword evidence="1" id="KW-0433">Leucine-rich repeat</keyword>
<feature type="region of interest" description="Disordered" evidence="3">
    <location>
        <begin position="960"/>
        <end position="995"/>
    </location>
</feature>
<comment type="caution">
    <text evidence="4">The sequence shown here is derived from an EMBL/GenBank/DDBJ whole genome shotgun (WGS) entry which is preliminary data.</text>
</comment>
<accession>A0ABR3Q753</accession>
<feature type="compositionally biased region" description="Pro residues" evidence="3">
    <location>
        <begin position="502"/>
        <end position="511"/>
    </location>
</feature>
<dbReference type="PROSITE" id="PS51450">
    <property type="entry name" value="LRR"/>
    <property type="match status" value="4"/>
</dbReference>
<feature type="compositionally biased region" description="Polar residues" evidence="3">
    <location>
        <begin position="678"/>
        <end position="690"/>
    </location>
</feature>
<dbReference type="InterPro" id="IPR052574">
    <property type="entry name" value="CDIRP"/>
</dbReference>
<evidence type="ECO:0000313" key="5">
    <source>
        <dbReference type="Proteomes" id="UP001565368"/>
    </source>
</evidence>
<feature type="compositionally biased region" description="Polar residues" evidence="3">
    <location>
        <begin position="342"/>
        <end position="354"/>
    </location>
</feature>
<name>A0ABR3Q753_9TREE</name>
<dbReference type="PANTHER" id="PTHR47566:SF1">
    <property type="entry name" value="PROTEIN NUD1"/>
    <property type="match status" value="1"/>
</dbReference>
<feature type="compositionally biased region" description="Basic and acidic residues" evidence="3">
    <location>
        <begin position="318"/>
        <end position="340"/>
    </location>
</feature>
<dbReference type="PANTHER" id="PTHR47566">
    <property type="match status" value="1"/>
</dbReference>
<feature type="region of interest" description="Disordered" evidence="3">
    <location>
        <begin position="15"/>
        <end position="416"/>
    </location>
</feature>
<organism evidence="4 5">
    <name type="scientific">Vanrija albida</name>
    <dbReference type="NCBI Taxonomy" id="181172"/>
    <lineage>
        <taxon>Eukaryota</taxon>
        <taxon>Fungi</taxon>
        <taxon>Dikarya</taxon>
        <taxon>Basidiomycota</taxon>
        <taxon>Agaricomycotina</taxon>
        <taxon>Tremellomycetes</taxon>
        <taxon>Trichosporonales</taxon>
        <taxon>Trichosporonaceae</taxon>
        <taxon>Vanrija</taxon>
    </lineage>
</organism>
<feature type="compositionally biased region" description="Polar residues" evidence="3">
    <location>
        <begin position="241"/>
        <end position="254"/>
    </location>
</feature>
<feature type="region of interest" description="Disordered" evidence="3">
    <location>
        <begin position="1012"/>
        <end position="1050"/>
    </location>
</feature>
<feature type="compositionally biased region" description="Polar residues" evidence="3">
    <location>
        <begin position="904"/>
        <end position="914"/>
    </location>
</feature>
<feature type="region of interest" description="Disordered" evidence="3">
    <location>
        <begin position="835"/>
        <end position="945"/>
    </location>
</feature>
<dbReference type="InterPro" id="IPR003591">
    <property type="entry name" value="Leu-rich_rpt_typical-subtyp"/>
</dbReference>
<dbReference type="InterPro" id="IPR001611">
    <property type="entry name" value="Leu-rich_rpt"/>
</dbReference>
<feature type="compositionally biased region" description="Low complexity" evidence="3">
    <location>
        <begin position="872"/>
        <end position="895"/>
    </location>
</feature>
<feature type="compositionally biased region" description="Basic and acidic residues" evidence="3">
    <location>
        <begin position="1018"/>
        <end position="1032"/>
    </location>
</feature>
<dbReference type="EMBL" id="JBBXJM010000003">
    <property type="protein sequence ID" value="KAL1410565.1"/>
    <property type="molecule type" value="Genomic_DNA"/>
</dbReference>
<proteinExistence type="predicted"/>
<feature type="compositionally biased region" description="Basic and acidic residues" evidence="3">
    <location>
        <begin position="112"/>
        <end position="122"/>
    </location>
</feature>
<dbReference type="SMART" id="SM00364">
    <property type="entry name" value="LRR_BAC"/>
    <property type="match status" value="5"/>
</dbReference>
<evidence type="ECO:0000256" key="2">
    <source>
        <dbReference type="ARBA" id="ARBA00022737"/>
    </source>
</evidence>
<feature type="region of interest" description="Disordered" evidence="3">
    <location>
        <begin position="452"/>
        <end position="514"/>
    </location>
</feature>
<feature type="compositionally biased region" description="Low complexity" evidence="3">
    <location>
        <begin position="546"/>
        <end position="560"/>
    </location>
</feature>
<dbReference type="GeneID" id="95985621"/>